<proteinExistence type="predicted"/>
<dbReference type="RefSeq" id="WP_141893882.1">
    <property type="nucleotide sequence ID" value="NZ_BAABLH010000004.1"/>
</dbReference>
<reference evidence="1 2" key="1">
    <citation type="submission" date="2019-06" db="EMBL/GenBank/DDBJ databases">
        <title>Sequencing the genomes of 1000 actinobacteria strains.</title>
        <authorList>
            <person name="Klenk H.-P."/>
        </authorList>
    </citation>
    <scope>NUCLEOTIDE SEQUENCE [LARGE SCALE GENOMIC DNA]</scope>
    <source>
        <strain evidence="1 2">DSM 105492</strain>
    </source>
</reference>
<dbReference type="EMBL" id="VFPE01000002">
    <property type="protein sequence ID" value="TQM27542.1"/>
    <property type="molecule type" value="Genomic_DNA"/>
</dbReference>
<organism evidence="1 2">
    <name type="scientific">Microbacterium kyungheense</name>
    <dbReference type="NCBI Taxonomy" id="1263636"/>
    <lineage>
        <taxon>Bacteria</taxon>
        <taxon>Bacillati</taxon>
        <taxon>Actinomycetota</taxon>
        <taxon>Actinomycetes</taxon>
        <taxon>Micrococcales</taxon>
        <taxon>Microbacteriaceae</taxon>
        <taxon>Microbacterium</taxon>
    </lineage>
</organism>
<comment type="caution">
    <text evidence="1">The sequence shown here is derived from an EMBL/GenBank/DDBJ whole genome shotgun (WGS) entry which is preliminary data.</text>
</comment>
<name>A0A543F140_9MICO</name>
<dbReference type="Proteomes" id="UP000320235">
    <property type="component" value="Unassembled WGS sequence"/>
</dbReference>
<accession>A0A543F140</accession>
<evidence type="ECO:0000313" key="1">
    <source>
        <dbReference type="EMBL" id="TQM27542.1"/>
    </source>
</evidence>
<keyword evidence="2" id="KW-1185">Reference proteome</keyword>
<protein>
    <submittedName>
        <fullName evidence="1">Uncharacterized protein</fullName>
    </submittedName>
</protein>
<gene>
    <name evidence="1" type="ORF">FB391_1563</name>
</gene>
<dbReference type="AlphaFoldDB" id="A0A543F140"/>
<sequence length="104" mass="11332">MSTKLGADPIVDLGRRNVVGANPSIVSLEARLDFEARVPVSEWRGIDDETLSLWLTEPNAGTVTVGFSRSVRLSARCSWHTEQNVPDFDGEPIEVSVLAEPSLP</sequence>
<evidence type="ECO:0000313" key="2">
    <source>
        <dbReference type="Proteomes" id="UP000320235"/>
    </source>
</evidence>